<dbReference type="Proteomes" id="UP000190675">
    <property type="component" value="Chromosome I"/>
</dbReference>
<reference evidence="1 2" key="1">
    <citation type="submission" date="2016-11" db="EMBL/GenBank/DDBJ databases">
        <authorList>
            <person name="Jaros S."/>
            <person name="Januszkiewicz K."/>
            <person name="Wedrychowicz H."/>
        </authorList>
    </citation>
    <scope>NUCLEOTIDE SEQUENCE [LARGE SCALE GENOMIC DNA]</scope>
    <source>
        <strain evidence="1 2">GAS242</strain>
    </source>
</reference>
<evidence type="ECO:0000313" key="1">
    <source>
        <dbReference type="EMBL" id="SHG02833.1"/>
    </source>
</evidence>
<gene>
    <name evidence="1" type="ORF">SAMN05444169_0138</name>
</gene>
<dbReference type="EMBL" id="LT670818">
    <property type="protein sequence ID" value="SHG02833.1"/>
    <property type="molecule type" value="Genomic_DNA"/>
</dbReference>
<sequence length="230" mass="25325">MATAPLRGFITPDLLLEYLTKRIPKYLDDTDQGKLIYPACKRTLSDGGGDVAAVWDDTRLEAMRYVVAVPGREFGLLCEAARQLEMIDAYLFHRPHADTVIDFTGTATADFSTAIVAGLNWLTHCAQLAGVDPTRQSGTIRHFRKLVTLAQQWWLTEGAGDRCAQLLSGEEQPPLMLYLVWSEYTRLAKTVAEAAIFGASVNRSTKLVVLPADLIPRFEAARDPGDLSGI</sequence>
<dbReference type="AlphaFoldDB" id="A0A1M5GGJ1"/>
<protein>
    <submittedName>
        <fullName evidence="1">Uncharacterized protein</fullName>
    </submittedName>
</protein>
<proteinExistence type="predicted"/>
<evidence type="ECO:0000313" key="2">
    <source>
        <dbReference type="Proteomes" id="UP000190675"/>
    </source>
</evidence>
<accession>A0A1M5GGJ1</accession>
<organism evidence="1 2">
    <name type="scientific">Bradyrhizobium erythrophlei</name>
    <dbReference type="NCBI Taxonomy" id="1437360"/>
    <lineage>
        <taxon>Bacteria</taxon>
        <taxon>Pseudomonadati</taxon>
        <taxon>Pseudomonadota</taxon>
        <taxon>Alphaproteobacteria</taxon>
        <taxon>Hyphomicrobiales</taxon>
        <taxon>Nitrobacteraceae</taxon>
        <taxon>Bradyrhizobium</taxon>
    </lineage>
</organism>
<name>A0A1M5GGJ1_9BRAD</name>
<dbReference type="RefSeq" id="WP_154072999.1">
    <property type="nucleotide sequence ID" value="NZ_LT670818.1"/>
</dbReference>
<dbReference type="OrthoDB" id="8211334at2"/>